<dbReference type="EMBL" id="BTCL01000020">
    <property type="protein sequence ID" value="GMK47478.1"/>
    <property type="molecule type" value="Genomic_DNA"/>
</dbReference>
<comment type="caution">
    <text evidence="1">The sequence shown here is derived from an EMBL/GenBank/DDBJ whole genome shotgun (WGS) entry which is preliminary data.</text>
</comment>
<dbReference type="InterPro" id="IPR029058">
    <property type="entry name" value="AB_hydrolase_fold"/>
</dbReference>
<proteinExistence type="predicted"/>
<evidence type="ECO:0000313" key="1">
    <source>
        <dbReference type="EMBL" id="GMK47478.1"/>
    </source>
</evidence>
<sequence>MFCLPLIAGYGLIYEMAIALEDRAGVIAFDFIDETDRLDQYRAMINSMQSEVSFSG</sequence>
<reference evidence="1 2" key="1">
    <citation type="submission" date="2023-05" db="EMBL/GenBank/DDBJ databases">
        <title>Draft genome of Paenibacillus sp. CCS26.</title>
        <authorList>
            <person name="Akita H."/>
            <person name="Shinto Y."/>
            <person name="Kimura Z."/>
        </authorList>
    </citation>
    <scope>NUCLEOTIDE SEQUENCE [LARGE SCALE GENOMIC DNA]</scope>
    <source>
        <strain evidence="1 2">CCS26</strain>
    </source>
</reference>
<gene>
    <name evidence="1" type="ORF">PghCCS26_46080</name>
</gene>
<accession>A0ABQ6NRN7</accession>
<dbReference type="Proteomes" id="UP001285921">
    <property type="component" value="Unassembled WGS sequence"/>
</dbReference>
<evidence type="ECO:0000313" key="2">
    <source>
        <dbReference type="Proteomes" id="UP001285921"/>
    </source>
</evidence>
<keyword evidence="2" id="KW-1185">Reference proteome</keyword>
<protein>
    <submittedName>
        <fullName evidence="1">Uncharacterized protein</fullName>
    </submittedName>
</protein>
<organism evidence="1 2">
    <name type="scientific">Paenibacillus glycanilyticus</name>
    <dbReference type="NCBI Taxonomy" id="126569"/>
    <lineage>
        <taxon>Bacteria</taxon>
        <taxon>Bacillati</taxon>
        <taxon>Bacillota</taxon>
        <taxon>Bacilli</taxon>
        <taxon>Bacillales</taxon>
        <taxon>Paenibacillaceae</taxon>
        <taxon>Paenibacillus</taxon>
    </lineage>
</organism>
<dbReference type="Gene3D" id="3.40.50.1820">
    <property type="entry name" value="alpha/beta hydrolase"/>
    <property type="match status" value="1"/>
</dbReference>
<name>A0ABQ6NRN7_9BACL</name>